<reference evidence="3 4" key="1">
    <citation type="journal article" date="2014" name="Int. J. Syst. Evol. Microbiol.">
        <title>Complete genome sequence of Corynebacterium casei LMG S-19264T (=DSM 44701T), isolated from a smear-ripened cheese.</title>
        <authorList>
            <consortium name="US DOE Joint Genome Institute (JGI-PGF)"/>
            <person name="Walter F."/>
            <person name="Albersmeier A."/>
            <person name="Kalinowski J."/>
            <person name="Ruckert C."/>
        </authorList>
    </citation>
    <scope>NUCLEOTIDE SEQUENCE [LARGE SCALE GENOMIC DNA]</scope>
    <source>
        <strain evidence="3 4">CGMCC 1.15286</strain>
    </source>
</reference>
<keyword evidence="4" id="KW-1185">Reference proteome</keyword>
<evidence type="ECO:0000313" key="4">
    <source>
        <dbReference type="Proteomes" id="UP000600247"/>
    </source>
</evidence>
<dbReference type="AlphaFoldDB" id="A0A917H785"/>
<feature type="domain" description="DUF7021" evidence="2">
    <location>
        <begin position="6"/>
        <end position="120"/>
    </location>
</feature>
<feature type="domain" description="DUF2262" evidence="1">
    <location>
        <begin position="129"/>
        <end position="267"/>
    </location>
</feature>
<dbReference type="InterPro" id="IPR019260">
    <property type="entry name" value="DUF2262"/>
</dbReference>
<organism evidence="3 4">
    <name type="scientific">Paenibacillus radicis</name>
    <name type="common">ex Gao et al. 2016</name>
    <dbReference type="NCBI Taxonomy" id="1737354"/>
    <lineage>
        <taxon>Bacteria</taxon>
        <taxon>Bacillati</taxon>
        <taxon>Bacillota</taxon>
        <taxon>Bacilli</taxon>
        <taxon>Bacillales</taxon>
        <taxon>Paenibacillaceae</taxon>
        <taxon>Paenibacillus</taxon>
    </lineage>
</organism>
<sequence>MSREREIKEFETRFSDEIFEVAVVTGAVGVGAGKGGGNVMWHASIDLIGWKNLSRNESVIQEKLRLSWLVDDEGLKQSREILDRNRITKLKVRKGKDSMMLIKVLEIYYEDQELQELLEESLKPVFYHDETLGEFSYERELDWFKKDVFWGGQNGSLYIHKDIDENMSSALKTARVLIKDEETWSKKVKEYAADEMLDLANEWLADDDEAEIDIITKEMFVKRMELSSISVYPDGSFEMFFDDGDMFWGHSIIVAGNINGEMESAHI</sequence>
<comment type="caution">
    <text evidence="3">The sequence shown here is derived from an EMBL/GenBank/DDBJ whole genome shotgun (WGS) entry which is preliminary data.</text>
</comment>
<evidence type="ECO:0000313" key="3">
    <source>
        <dbReference type="EMBL" id="GGG70345.1"/>
    </source>
</evidence>
<dbReference type="Pfam" id="PF10020">
    <property type="entry name" value="DUF2262"/>
    <property type="match status" value="1"/>
</dbReference>
<evidence type="ECO:0000259" key="1">
    <source>
        <dbReference type="Pfam" id="PF10020"/>
    </source>
</evidence>
<name>A0A917H785_9BACL</name>
<protein>
    <submittedName>
        <fullName evidence="3">Membrane protein</fullName>
    </submittedName>
</protein>
<accession>A0A917H785</accession>
<gene>
    <name evidence="3" type="ORF">GCM10010918_27090</name>
</gene>
<dbReference type="Proteomes" id="UP000600247">
    <property type="component" value="Unassembled WGS sequence"/>
</dbReference>
<evidence type="ECO:0000259" key="2">
    <source>
        <dbReference type="Pfam" id="PF22886"/>
    </source>
</evidence>
<dbReference type="InterPro" id="IPR054286">
    <property type="entry name" value="DUF7021"/>
</dbReference>
<dbReference type="EMBL" id="BMHY01000004">
    <property type="protein sequence ID" value="GGG70345.1"/>
    <property type="molecule type" value="Genomic_DNA"/>
</dbReference>
<dbReference type="Pfam" id="PF22886">
    <property type="entry name" value="DUF7021"/>
    <property type="match status" value="1"/>
</dbReference>
<proteinExistence type="predicted"/>
<dbReference type="RefSeq" id="WP_188889697.1">
    <property type="nucleotide sequence ID" value="NZ_BMHY01000004.1"/>
</dbReference>